<protein>
    <submittedName>
        <fullName evidence="2">Uncharacterized protein</fullName>
    </submittedName>
</protein>
<dbReference type="OrthoDB" id="9772660at2"/>
<keyword evidence="1" id="KW-1133">Transmembrane helix</keyword>
<evidence type="ECO:0000313" key="3">
    <source>
        <dbReference type="Proteomes" id="UP000321249"/>
    </source>
</evidence>
<reference evidence="2 3" key="1">
    <citation type="journal article" date="2015" name="J. Microbiol.">
        <title>Sphingosinicella ginsenosidimutans sp. nov., with ginsenoside converting activity.</title>
        <authorList>
            <person name="Kim J.K."/>
            <person name="Kang M.S."/>
            <person name="Park S.C."/>
            <person name="Kim K.M."/>
            <person name="Choi K."/>
            <person name="Yoon M.H."/>
            <person name="Im W.T."/>
        </authorList>
    </citation>
    <scope>NUCLEOTIDE SEQUENCE [LARGE SCALE GENOMIC DNA]</scope>
    <source>
        <strain evidence="2 3">BS-11</strain>
    </source>
</reference>
<name>A0A5C6TR38_9SPHN</name>
<dbReference type="AlphaFoldDB" id="A0A5C6TR38"/>
<keyword evidence="1" id="KW-0812">Transmembrane</keyword>
<dbReference type="EMBL" id="VOQQ01000001">
    <property type="protein sequence ID" value="TXC62395.1"/>
    <property type="molecule type" value="Genomic_DNA"/>
</dbReference>
<organism evidence="2 3">
    <name type="scientific">Allosphingosinicella ginsenosidimutans</name>
    <dbReference type="NCBI Taxonomy" id="1176539"/>
    <lineage>
        <taxon>Bacteria</taxon>
        <taxon>Pseudomonadati</taxon>
        <taxon>Pseudomonadota</taxon>
        <taxon>Alphaproteobacteria</taxon>
        <taxon>Sphingomonadales</taxon>
        <taxon>Sphingomonadaceae</taxon>
        <taxon>Allosphingosinicella</taxon>
    </lineage>
</organism>
<feature type="transmembrane region" description="Helical" evidence="1">
    <location>
        <begin position="109"/>
        <end position="132"/>
    </location>
</feature>
<accession>A0A5C6TR38</accession>
<keyword evidence="1" id="KW-0472">Membrane</keyword>
<dbReference type="RefSeq" id="WP_147041783.1">
    <property type="nucleotide sequence ID" value="NZ_BAABIR010000001.1"/>
</dbReference>
<gene>
    <name evidence="2" type="ORF">FRZ32_01225</name>
</gene>
<evidence type="ECO:0000313" key="2">
    <source>
        <dbReference type="EMBL" id="TXC62395.1"/>
    </source>
</evidence>
<dbReference type="Proteomes" id="UP000321249">
    <property type="component" value="Unassembled WGS sequence"/>
</dbReference>
<sequence length="134" mass="15014">MSHETWTPTIEDAATGKAILSLADNGFDGRPAWTKGGGFRMYLRHYWRAGALDLTVDRAAGSFRFGDGPAEPLDMLSARVEAEFVRMDAEARRNPPVRPTIGPSRSTLLWRWIAIFCGVAAFFVAFVSFAFWRR</sequence>
<comment type="caution">
    <text evidence="2">The sequence shown here is derived from an EMBL/GenBank/DDBJ whole genome shotgun (WGS) entry which is preliminary data.</text>
</comment>
<proteinExistence type="predicted"/>
<keyword evidence="3" id="KW-1185">Reference proteome</keyword>
<evidence type="ECO:0000256" key="1">
    <source>
        <dbReference type="SAM" id="Phobius"/>
    </source>
</evidence>